<reference evidence="3" key="1">
    <citation type="submission" date="2024-01" db="EMBL/GenBank/DDBJ databases">
        <authorList>
            <person name="Webb A."/>
        </authorList>
    </citation>
    <scope>NUCLEOTIDE SEQUENCE</scope>
    <source>
        <strain evidence="3">Pm1</strain>
    </source>
</reference>
<dbReference type="InterPro" id="IPR039537">
    <property type="entry name" value="Retrotran_Ty1/copia-like"/>
</dbReference>
<gene>
    <name evidence="3" type="ORF">PM001_LOCUS4841</name>
</gene>
<dbReference type="Proteomes" id="UP001162060">
    <property type="component" value="Unassembled WGS sequence"/>
</dbReference>
<evidence type="ECO:0000313" key="4">
    <source>
        <dbReference type="Proteomes" id="UP001162060"/>
    </source>
</evidence>
<evidence type="ECO:0000259" key="2">
    <source>
        <dbReference type="Pfam" id="PF25597"/>
    </source>
</evidence>
<evidence type="ECO:0000256" key="1">
    <source>
        <dbReference type="SAM" id="MobiDB-lite"/>
    </source>
</evidence>
<organism evidence="3 4">
    <name type="scientific">Peronospora matthiolae</name>
    <dbReference type="NCBI Taxonomy" id="2874970"/>
    <lineage>
        <taxon>Eukaryota</taxon>
        <taxon>Sar</taxon>
        <taxon>Stramenopiles</taxon>
        <taxon>Oomycota</taxon>
        <taxon>Peronosporomycetes</taxon>
        <taxon>Peronosporales</taxon>
        <taxon>Peronosporaceae</taxon>
        <taxon>Peronospora</taxon>
    </lineage>
</organism>
<feature type="domain" description="Retroviral polymerase SH3-like" evidence="2">
    <location>
        <begin position="39"/>
        <end position="96"/>
    </location>
</feature>
<feature type="region of interest" description="Disordered" evidence="1">
    <location>
        <begin position="112"/>
        <end position="154"/>
    </location>
</feature>
<dbReference type="PANTHER" id="PTHR42648:SF28">
    <property type="entry name" value="TRANSPOSON-ENCODED PROTEIN WITH RIBONUCLEASE H-LIKE AND RETROVIRUS ZINC FINGER-LIKE DOMAINS"/>
    <property type="match status" value="1"/>
</dbReference>
<name>A0AAV1TDP2_9STRA</name>
<protein>
    <recommendedName>
        <fullName evidence="2">Retroviral polymerase SH3-like domain-containing protein</fullName>
    </recommendedName>
</protein>
<accession>A0AAV1TDP2</accession>
<proteinExistence type="predicted"/>
<dbReference type="Pfam" id="PF25597">
    <property type="entry name" value="SH3_retrovirus"/>
    <property type="match status" value="1"/>
</dbReference>
<dbReference type="EMBL" id="CAKLBY020000039">
    <property type="protein sequence ID" value="CAK7913830.1"/>
    <property type="molecule type" value="Genomic_DNA"/>
</dbReference>
<dbReference type="InterPro" id="IPR057670">
    <property type="entry name" value="SH3_retrovirus"/>
</dbReference>
<dbReference type="PANTHER" id="PTHR42648">
    <property type="entry name" value="TRANSPOSASE, PUTATIVE-RELATED"/>
    <property type="match status" value="1"/>
</dbReference>
<evidence type="ECO:0000313" key="3">
    <source>
        <dbReference type="EMBL" id="CAK7913830.1"/>
    </source>
</evidence>
<sequence length="154" mass="17444">MTAIYIKDRLPSPKVVHKTPFEIVHNSKPSVKHMRVFGCQVYILTPKEKRLKWDPKARTGIFLGYEEASKAYRVYDIEAGQVVISRDVNFDESAFGLSPPITAEHADDIDFDSLDLDDEAPGQAQYKKTGKRKSRPHDEEVPAPPRTQCINGMD</sequence>
<dbReference type="AlphaFoldDB" id="A0AAV1TDP2"/>
<comment type="caution">
    <text evidence="3">The sequence shown here is derived from an EMBL/GenBank/DDBJ whole genome shotgun (WGS) entry which is preliminary data.</text>
</comment>